<evidence type="ECO:0000313" key="5">
    <source>
        <dbReference type="Proteomes" id="UP000176923"/>
    </source>
</evidence>
<dbReference type="GO" id="GO:0008483">
    <property type="term" value="F:transaminase activity"/>
    <property type="evidence" value="ECO:0007669"/>
    <property type="project" value="TreeGrafter"/>
</dbReference>
<comment type="caution">
    <text evidence="4">The sequence shown here is derived from an EMBL/GenBank/DDBJ whole genome shotgun (WGS) entry which is preliminary data.</text>
</comment>
<keyword evidence="2 3" id="KW-0663">Pyridoxal phosphate</keyword>
<reference evidence="4 5" key="1">
    <citation type="journal article" date="2016" name="Nat. Commun.">
        <title>Thousands of microbial genomes shed light on interconnected biogeochemical processes in an aquifer system.</title>
        <authorList>
            <person name="Anantharaman K."/>
            <person name="Brown C.T."/>
            <person name="Hug L.A."/>
            <person name="Sharon I."/>
            <person name="Castelle C.J."/>
            <person name="Probst A.J."/>
            <person name="Thomas B.C."/>
            <person name="Singh A."/>
            <person name="Wilkins M.J."/>
            <person name="Karaoz U."/>
            <person name="Brodie E.L."/>
            <person name="Williams K.H."/>
            <person name="Hubbard S.S."/>
            <person name="Banfield J.F."/>
        </authorList>
    </citation>
    <scope>NUCLEOTIDE SEQUENCE [LARGE SCALE GENOMIC DNA]</scope>
</reference>
<dbReference type="CDD" id="cd00616">
    <property type="entry name" value="AHBA_syn"/>
    <property type="match status" value="1"/>
</dbReference>
<name>A0A1F5ZK27_9BACT</name>
<dbReference type="PIRSF" id="PIRSF000390">
    <property type="entry name" value="PLP_StrS"/>
    <property type="match status" value="1"/>
</dbReference>
<dbReference type="Pfam" id="PF01041">
    <property type="entry name" value="DegT_DnrJ_EryC1"/>
    <property type="match status" value="1"/>
</dbReference>
<protein>
    <recommendedName>
        <fullName evidence="6">Aminotransferase DegT</fullName>
    </recommendedName>
</protein>
<dbReference type="AlphaFoldDB" id="A0A1F5ZK27"/>
<proteinExistence type="inferred from homology"/>
<evidence type="ECO:0008006" key="6">
    <source>
        <dbReference type="Google" id="ProtNLM"/>
    </source>
</evidence>
<feature type="active site" description="Proton acceptor" evidence="1">
    <location>
        <position position="181"/>
    </location>
</feature>
<dbReference type="Proteomes" id="UP000176923">
    <property type="component" value="Unassembled WGS sequence"/>
</dbReference>
<dbReference type="InterPro" id="IPR015424">
    <property type="entry name" value="PyrdxlP-dep_Trfase"/>
</dbReference>
<organism evidence="4 5">
    <name type="scientific">Candidatus Gottesmanbacteria bacterium RIFCSPHIGHO2_02_FULL_39_11</name>
    <dbReference type="NCBI Taxonomy" id="1798382"/>
    <lineage>
        <taxon>Bacteria</taxon>
        <taxon>Candidatus Gottesmaniibacteriota</taxon>
    </lineage>
</organism>
<feature type="modified residue" description="N6-(pyridoxal phosphate)lysine" evidence="2">
    <location>
        <position position="181"/>
    </location>
</feature>
<dbReference type="GO" id="GO:0030170">
    <property type="term" value="F:pyridoxal phosphate binding"/>
    <property type="evidence" value="ECO:0007669"/>
    <property type="project" value="TreeGrafter"/>
</dbReference>
<dbReference type="EMBL" id="MFJL01000041">
    <property type="protein sequence ID" value="OGG12849.1"/>
    <property type="molecule type" value="Genomic_DNA"/>
</dbReference>
<dbReference type="InterPro" id="IPR015422">
    <property type="entry name" value="PyrdxlP-dep_Trfase_small"/>
</dbReference>
<dbReference type="InterPro" id="IPR000653">
    <property type="entry name" value="DegT/StrS_aminotransferase"/>
</dbReference>
<sequence>MNIPFYKNYFTHKDIEYTSRVIKRGMYWANGPEIADFEKMVARLIGQPYALAFNSGTSALFAILDVLGIKGSEVIVPSFSFIATANAVVHVGGIPVFADIEENTFGLDPHDVEKKITKKTKAIIAVHFAGHPCQIEKLAQIAKKYGLLLIEDAAEAIGSKINNHLVGSFGIANMFSFTPTKVISTGEGGMVVTGSKKIYESLKLFRSHGRLETEDYFSSIKYMDYITLGYNFRMPTLIAAQGIAQMESLNDVIKMRKNLAVRYTRELNAIDELTTPALLPKVLDVFQMYTICVKEGRKKRDALQLYLNKQGIVSKVYFEPIHKTYFYRVKRKDRSKLPVTERESGKVLSLPLYPSMSTDEQDYVINKIKLFFKL</sequence>
<evidence type="ECO:0000313" key="4">
    <source>
        <dbReference type="EMBL" id="OGG12849.1"/>
    </source>
</evidence>
<dbReference type="GO" id="GO:0000271">
    <property type="term" value="P:polysaccharide biosynthetic process"/>
    <property type="evidence" value="ECO:0007669"/>
    <property type="project" value="TreeGrafter"/>
</dbReference>
<dbReference type="SUPFAM" id="SSF53383">
    <property type="entry name" value="PLP-dependent transferases"/>
    <property type="match status" value="1"/>
</dbReference>
<gene>
    <name evidence="4" type="ORF">A3D77_07375</name>
</gene>
<accession>A0A1F5ZK27</accession>
<comment type="similarity">
    <text evidence="3">Belongs to the DegT/DnrJ/EryC1 family.</text>
</comment>
<dbReference type="Gene3D" id="3.90.1150.10">
    <property type="entry name" value="Aspartate Aminotransferase, domain 1"/>
    <property type="match status" value="1"/>
</dbReference>
<dbReference type="PANTHER" id="PTHR30244:SF34">
    <property type="entry name" value="DTDP-4-AMINO-4,6-DIDEOXYGALACTOSE TRANSAMINASE"/>
    <property type="match status" value="1"/>
</dbReference>
<evidence type="ECO:0000256" key="1">
    <source>
        <dbReference type="PIRSR" id="PIRSR000390-1"/>
    </source>
</evidence>
<evidence type="ECO:0000256" key="2">
    <source>
        <dbReference type="PIRSR" id="PIRSR000390-2"/>
    </source>
</evidence>
<dbReference type="STRING" id="1798382.A3D77_07375"/>
<dbReference type="InterPro" id="IPR015421">
    <property type="entry name" value="PyrdxlP-dep_Trfase_major"/>
</dbReference>
<dbReference type="PANTHER" id="PTHR30244">
    <property type="entry name" value="TRANSAMINASE"/>
    <property type="match status" value="1"/>
</dbReference>
<dbReference type="Gene3D" id="3.40.640.10">
    <property type="entry name" value="Type I PLP-dependent aspartate aminotransferase-like (Major domain)"/>
    <property type="match status" value="1"/>
</dbReference>
<evidence type="ECO:0000256" key="3">
    <source>
        <dbReference type="RuleBase" id="RU004508"/>
    </source>
</evidence>